<evidence type="ECO:0000313" key="6">
    <source>
        <dbReference type="Proteomes" id="UP000214646"/>
    </source>
</evidence>
<accession>A0A225DBF8</accession>
<protein>
    <recommendedName>
        <fullName evidence="7">Cytochrome c domain-containing protein</fullName>
    </recommendedName>
</protein>
<evidence type="ECO:0000259" key="3">
    <source>
        <dbReference type="Pfam" id="PF07587"/>
    </source>
</evidence>
<evidence type="ECO:0000259" key="2">
    <source>
        <dbReference type="Pfam" id="PF07583"/>
    </source>
</evidence>
<keyword evidence="6" id="KW-1185">Reference proteome</keyword>
<dbReference type="PANTHER" id="PTHR35889">
    <property type="entry name" value="CYCLOINULO-OLIGOSACCHARIDE FRUCTANOTRANSFERASE-RELATED"/>
    <property type="match status" value="1"/>
</dbReference>
<dbReference type="EMBL" id="NIDE01000017">
    <property type="protein sequence ID" value="OWK35858.1"/>
    <property type="molecule type" value="Genomic_DNA"/>
</dbReference>
<reference evidence="6" key="1">
    <citation type="submission" date="2017-06" db="EMBL/GenBank/DDBJ databases">
        <title>Genome analysis of Fimbriiglobus ruber SP5, the first member of the order Planctomycetales with confirmed chitinolytic capability.</title>
        <authorList>
            <person name="Ravin N.V."/>
            <person name="Rakitin A.L."/>
            <person name="Ivanova A.A."/>
            <person name="Beletsky A.V."/>
            <person name="Kulichevskaya I.S."/>
            <person name="Mardanov A.V."/>
            <person name="Dedysh S.N."/>
        </authorList>
    </citation>
    <scope>NUCLEOTIDE SEQUENCE [LARGE SCALE GENOMIC DNA]</scope>
    <source>
        <strain evidence="6">SP5</strain>
    </source>
</reference>
<dbReference type="OrthoDB" id="127107at2"/>
<feature type="chain" id="PRO_5012646410" description="Cytochrome c domain-containing protein" evidence="1">
    <location>
        <begin position="23"/>
        <end position="1008"/>
    </location>
</feature>
<dbReference type="SUPFAM" id="SSF46626">
    <property type="entry name" value="Cytochrome c"/>
    <property type="match status" value="1"/>
</dbReference>
<dbReference type="RefSeq" id="WP_088258958.1">
    <property type="nucleotide sequence ID" value="NZ_NIDE01000017.1"/>
</dbReference>
<feature type="signal peptide" evidence="1">
    <location>
        <begin position="1"/>
        <end position="22"/>
    </location>
</feature>
<dbReference type="InterPro" id="IPR036909">
    <property type="entry name" value="Cyt_c-like_dom_sf"/>
</dbReference>
<evidence type="ECO:0008006" key="7">
    <source>
        <dbReference type="Google" id="ProtNLM"/>
    </source>
</evidence>
<dbReference type="InterPro" id="IPR011444">
    <property type="entry name" value="DUF1549"/>
</dbReference>
<dbReference type="Pfam" id="PF07583">
    <property type="entry name" value="PSCyt2"/>
    <property type="match status" value="1"/>
</dbReference>
<dbReference type="PANTHER" id="PTHR35889:SF3">
    <property type="entry name" value="F-BOX DOMAIN-CONTAINING PROTEIN"/>
    <property type="match status" value="1"/>
</dbReference>
<dbReference type="AlphaFoldDB" id="A0A225DBF8"/>
<dbReference type="InterPro" id="IPR022655">
    <property type="entry name" value="DUF1553"/>
</dbReference>
<sequence length="1008" mass="109934">MLPRTLLAAVAALLVGGPVVSAEPAVEFNRDVRPILSDTCFKCHGPDARQRKAKLRLDTADGIAKAKDLVARITSTDPDEVMPPPKAEKKLTAQQIETLKKWTAQGAKYEGHWSFAPVRRPTAPAGASHPIDAFLLAELPKQGLKPAAEADRVTLIRRLSFDLIGLPPTPEEVEAFVKDTSPDAYEKLVTHLLASPHYGERMAMFWLDLVRYADSVGYHGDQPVGVTPFRDWVIRAFNDNMRFDRFTTEQLAGDLLPHPTTDQKVAAGYNRLGMMSAEGGGQAKEYLAKYASERVRNLSGAWLGVTIGCAECHDHKFDPFSAKDFYRLEAFFTDFQEQGIYGGEKFGPMMPVPDAVAATKLERLDARLAELKKTLATSTPTLEQAQAAWEKTLPPPTEWTVLKPSGVKSAQGAKLAVQADGSVLASGKNPATDTYTLTAKSPGKKITAIRVEALPHDSLPAKGPGRAGNGNFVLSELVVTVTKPGEKPEKVTLKNATATFEQTVAIEGNPYKKWAAAAAIDWDAKGKKWGWAVLPEVGKPQHAVFETSVDVPADAILTVELHQNLDNPNHTLGHFRLAVSTSKPPVVADGAGTATEVRAVLAVAAEKRTAAQKETLAAHYRALAPALAAVREELTKVEAEHDSLLKTAPVMLVTVPTSPRPIRVLPRGNWMDDSGPVVQPGFPEFLPKPAETAARLTRLDLAKWVVAPENPLTARALANRLFKVYFGAGLSRKLDDLGAQGEWPTHPLLLDFLAAKLVDSGWDVKAFVRLLVTSAAYKQSSVVTKEVTEKDPFNKWLARQARFRLDAELVRDNALAVSGLLVPSVGGSSVKPYQPPGYWAYLNFPTREWQNDAGDKLYRRGLYTHWQRQYLHPSLAAFDAPSREECTADRVRSNTPLQALVLLNDPTYVEAARVFAEQAVKAAKDDSGRLDWMFHRAASRAPRSAERDVLLALLAKHRADYKADLPAAQALLKTGAKPAAKDVDPAELAAWTSVARAVLNLHAVVTRN</sequence>
<evidence type="ECO:0000313" key="5">
    <source>
        <dbReference type="EMBL" id="OWK35858.1"/>
    </source>
</evidence>
<name>A0A225DBF8_9BACT</name>
<proteinExistence type="predicted"/>
<dbReference type="GO" id="GO:0009055">
    <property type="term" value="F:electron transfer activity"/>
    <property type="evidence" value="ECO:0007669"/>
    <property type="project" value="InterPro"/>
</dbReference>
<organism evidence="5 6">
    <name type="scientific">Fimbriiglobus ruber</name>
    <dbReference type="NCBI Taxonomy" id="1908690"/>
    <lineage>
        <taxon>Bacteria</taxon>
        <taxon>Pseudomonadati</taxon>
        <taxon>Planctomycetota</taxon>
        <taxon>Planctomycetia</taxon>
        <taxon>Gemmatales</taxon>
        <taxon>Gemmataceae</taxon>
        <taxon>Fimbriiglobus</taxon>
    </lineage>
</organism>
<gene>
    <name evidence="5" type="ORF">FRUB_08421</name>
</gene>
<comment type="caution">
    <text evidence="5">The sequence shown here is derived from an EMBL/GenBank/DDBJ whole genome shotgun (WGS) entry which is preliminary data.</text>
</comment>
<feature type="domain" description="DUF1549" evidence="2">
    <location>
        <begin position="130"/>
        <end position="336"/>
    </location>
</feature>
<keyword evidence="1" id="KW-0732">Signal</keyword>
<dbReference type="Pfam" id="PF07635">
    <property type="entry name" value="PSCyt1"/>
    <property type="match status" value="1"/>
</dbReference>
<dbReference type="Proteomes" id="UP000214646">
    <property type="component" value="Unassembled WGS sequence"/>
</dbReference>
<evidence type="ECO:0000259" key="4">
    <source>
        <dbReference type="Pfam" id="PF07635"/>
    </source>
</evidence>
<feature type="domain" description="Cytochrome C Planctomycete-type" evidence="4">
    <location>
        <begin position="40"/>
        <end position="85"/>
    </location>
</feature>
<evidence type="ECO:0000256" key="1">
    <source>
        <dbReference type="SAM" id="SignalP"/>
    </source>
</evidence>
<dbReference type="InterPro" id="IPR011429">
    <property type="entry name" value="Cyt_c_Planctomycete-type"/>
</dbReference>
<dbReference type="GO" id="GO:0020037">
    <property type="term" value="F:heme binding"/>
    <property type="evidence" value="ECO:0007669"/>
    <property type="project" value="InterPro"/>
</dbReference>
<feature type="domain" description="DUF1553" evidence="3">
    <location>
        <begin position="697"/>
        <end position="953"/>
    </location>
</feature>
<dbReference type="Pfam" id="PF07587">
    <property type="entry name" value="PSD1"/>
    <property type="match status" value="1"/>
</dbReference>
<dbReference type="Gene3D" id="1.10.760.10">
    <property type="entry name" value="Cytochrome c-like domain"/>
    <property type="match status" value="1"/>
</dbReference>